<dbReference type="AlphaFoldDB" id="A0A0W7WPM6"/>
<accession>A0A0W7WPM6</accession>
<proteinExistence type="predicted"/>
<feature type="signal peptide" evidence="1">
    <location>
        <begin position="1"/>
        <end position="21"/>
    </location>
</feature>
<dbReference type="Proteomes" id="UP000054396">
    <property type="component" value="Unassembled WGS sequence"/>
</dbReference>
<dbReference type="OrthoDB" id="9847369at2"/>
<dbReference type="STRING" id="1685382.AVJ23_01600"/>
<sequence>MTRPWIPALVLSLALCGPAAAQEEATPIDTKALATTIATLSESFAQDIDTLGRTLSDLPAEMAATEQFYDDMIASVDRMLDKVDAESDVAADVLGLKDQAEAERVFWQERCDESGKNRDCEYVTRWDERVAEALLREEEYLTLVDEMEQIRETYVDNRVYAIADLKLGEFDRALTELKTSLETMGTLRTEMQKLAVAIGGPEFGQQETN</sequence>
<evidence type="ECO:0000256" key="1">
    <source>
        <dbReference type="SAM" id="SignalP"/>
    </source>
</evidence>
<keyword evidence="3" id="KW-1185">Reference proteome</keyword>
<protein>
    <submittedName>
        <fullName evidence="2">Uncharacterized protein</fullName>
    </submittedName>
</protein>
<reference evidence="2 3" key="1">
    <citation type="submission" date="2015-12" db="EMBL/GenBank/DDBJ databases">
        <authorList>
            <person name="Shamseldin A."/>
            <person name="Moawad H."/>
            <person name="Abd El-Rahim W.M."/>
            <person name="Sadowsky M.J."/>
        </authorList>
    </citation>
    <scope>NUCLEOTIDE SEQUENCE [LARGE SCALE GENOMIC DNA]</scope>
    <source>
        <strain evidence="2 3">SJ5A-1</strain>
    </source>
</reference>
<evidence type="ECO:0000313" key="3">
    <source>
        <dbReference type="Proteomes" id="UP000054396"/>
    </source>
</evidence>
<name>A0A0W7WPM6_9RHOB</name>
<evidence type="ECO:0000313" key="2">
    <source>
        <dbReference type="EMBL" id="KUF12452.1"/>
    </source>
</evidence>
<dbReference type="EMBL" id="LPXO01000001">
    <property type="protein sequence ID" value="KUF12452.1"/>
    <property type="molecule type" value="Genomic_DNA"/>
</dbReference>
<feature type="chain" id="PRO_5006936552" evidence="1">
    <location>
        <begin position="22"/>
        <end position="209"/>
    </location>
</feature>
<organism evidence="2 3">
    <name type="scientific">Pseudoponticoccus marisrubri</name>
    <dbReference type="NCBI Taxonomy" id="1685382"/>
    <lineage>
        <taxon>Bacteria</taxon>
        <taxon>Pseudomonadati</taxon>
        <taxon>Pseudomonadota</taxon>
        <taxon>Alphaproteobacteria</taxon>
        <taxon>Rhodobacterales</taxon>
        <taxon>Roseobacteraceae</taxon>
        <taxon>Pseudoponticoccus</taxon>
    </lineage>
</organism>
<gene>
    <name evidence="2" type="ORF">AVJ23_01600</name>
</gene>
<comment type="caution">
    <text evidence="2">The sequence shown here is derived from an EMBL/GenBank/DDBJ whole genome shotgun (WGS) entry which is preliminary data.</text>
</comment>
<keyword evidence="1" id="KW-0732">Signal</keyword>
<dbReference type="RefSeq" id="WP_058860398.1">
    <property type="nucleotide sequence ID" value="NZ_LPXO01000001.1"/>
</dbReference>